<evidence type="ECO:0008006" key="3">
    <source>
        <dbReference type="Google" id="ProtNLM"/>
    </source>
</evidence>
<dbReference type="CDD" id="cd00093">
    <property type="entry name" value="HTH_XRE"/>
    <property type="match status" value="1"/>
</dbReference>
<sequence>MNELRKKLDELTAGDDGEESRIFFARVAFEEANKDWLVKSGDIIMTVIHVMSRLKLTPADMARQMDLPEEEMYKILRGDQNMTLQTIVRLEAIFGIDFIKTVKVPAANKALDEVLLQYSR</sequence>
<dbReference type="Proteomes" id="UP000552864">
    <property type="component" value="Unassembled WGS sequence"/>
</dbReference>
<keyword evidence="2" id="KW-1185">Reference proteome</keyword>
<dbReference type="InterPro" id="IPR010982">
    <property type="entry name" value="Lambda_DNA-bd_dom_sf"/>
</dbReference>
<dbReference type="RefSeq" id="WP_168741156.1">
    <property type="nucleotide sequence ID" value="NZ_JABAHZ010000006.1"/>
</dbReference>
<dbReference type="InterPro" id="IPR001387">
    <property type="entry name" value="Cro/C1-type_HTH"/>
</dbReference>
<dbReference type="GO" id="GO:0003677">
    <property type="term" value="F:DNA binding"/>
    <property type="evidence" value="ECO:0007669"/>
    <property type="project" value="InterPro"/>
</dbReference>
<evidence type="ECO:0000313" key="1">
    <source>
        <dbReference type="EMBL" id="NLR81527.1"/>
    </source>
</evidence>
<gene>
    <name evidence="1" type="ORF">HGH91_23065</name>
</gene>
<proteinExistence type="predicted"/>
<evidence type="ECO:0000313" key="2">
    <source>
        <dbReference type="Proteomes" id="UP000552864"/>
    </source>
</evidence>
<protein>
    <recommendedName>
        <fullName evidence="3">HTH cro/C1-type domain-containing protein</fullName>
    </recommendedName>
</protein>
<dbReference type="Gene3D" id="1.10.260.40">
    <property type="entry name" value="lambda repressor-like DNA-binding domains"/>
    <property type="match status" value="1"/>
</dbReference>
<accession>A0A847SRB1</accession>
<comment type="caution">
    <text evidence="1">The sequence shown here is derived from an EMBL/GenBank/DDBJ whole genome shotgun (WGS) entry which is preliminary data.</text>
</comment>
<organism evidence="1 2">
    <name type="scientific">Chitinophaga eiseniae</name>
    <dbReference type="NCBI Taxonomy" id="634771"/>
    <lineage>
        <taxon>Bacteria</taxon>
        <taxon>Pseudomonadati</taxon>
        <taxon>Bacteroidota</taxon>
        <taxon>Chitinophagia</taxon>
        <taxon>Chitinophagales</taxon>
        <taxon>Chitinophagaceae</taxon>
        <taxon>Chitinophaga</taxon>
    </lineage>
</organism>
<name>A0A847SRB1_9BACT</name>
<dbReference type="AlphaFoldDB" id="A0A847SRB1"/>
<reference evidence="1 2" key="1">
    <citation type="submission" date="2020-04" db="EMBL/GenBank/DDBJ databases">
        <authorList>
            <person name="Yin C."/>
        </authorList>
    </citation>
    <scope>NUCLEOTIDE SEQUENCE [LARGE SCALE GENOMIC DNA]</scope>
    <source>
        <strain evidence="1 2">Ak56</strain>
    </source>
</reference>
<dbReference type="SUPFAM" id="SSF47413">
    <property type="entry name" value="lambda repressor-like DNA-binding domains"/>
    <property type="match status" value="1"/>
</dbReference>
<dbReference type="EMBL" id="JABAHZ010000006">
    <property type="protein sequence ID" value="NLR81527.1"/>
    <property type="molecule type" value="Genomic_DNA"/>
</dbReference>